<dbReference type="EMBL" id="BAAAJK010000005">
    <property type="protein sequence ID" value="GAA1384427.1"/>
    <property type="molecule type" value="Genomic_DNA"/>
</dbReference>
<gene>
    <name evidence="1" type="ORF">GCM10009613_15320</name>
</gene>
<dbReference type="Proteomes" id="UP001501414">
    <property type="component" value="Unassembled WGS sequence"/>
</dbReference>
<sequence length="69" mass="7318">MLASPNSSTELMAIKSANGIGAPSVDDALRLDAPSEYSSASDQTAERAETIKLIPETWSRPIVTTILVE</sequence>
<evidence type="ECO:0000313" key="2">
    <source>
        <dbReference type="Proteomes" id="UP001501414"/>
    </source>
</evidence>
<organism evidence="1 2">
    <name type="scientific">Pseudonocardia kongjuensis</name>
    <dbReference type="NCBI Taxonomy" id="102227"/>
    <lineage>
        <taxon>Bacteria</taxon>
        <taxon>Bacillati</taxon>
        <taxon>Actinomycetota</taxon>
        <taxon>Actinomycetes</taxon>
        <taxon>Pseudonocardiales</taxon>
        <taxon>Pseudonocardiaceae</taxon>
        <taxon>Pseudonocardia</taxon>
    </lineage>
</organism>
<reference evidence="1 2" key="1">
    <citation type="journal article" date="2019" name="Int. J. Syst. Evol. Microbiol.">
        <title>The Global Catalogue of Microorganisms (GCM) 10K type strain sequencing project: providing services to taxonomists for standard genome sequencing and annotation.</title>
        <authorList>
            <consortium name="The Broad Institute Genomics Platform"/>
            <consortium name="The Broad Institute Genome Sequencing Center for Infectious Disease"/>
            <person name="Wu L."/>
            <person name="Ma J."/>
        </authorList>
    </citation>
    <scope>NUCLEOTIDE SEQUENCE [LARGE SCALE GENOMIC DNA]</scope>
    <source>
        <strain evidence="1 2">JCM 11896</strain>
    </source>
</reference>
<proteinExistence type="predicted"/>
<evidence type="ECO:0000313" key="1">
    <source>
        <dbReference type="EMBL" id="GAA1384427.1"/>
    </source>
</evidence>
<name>A0ABN1XL00_9PSEU</name>
<keyword evidence="2" id="KW-1185">Reference proteome</keyword>
<protein>
    <submittedName>
        <fullName evidence="1">Uncharacterized protein</fullName>
    </submittedName>
</protein>
<comment type="caution">
    <text evidence="1">The sequence shown here is derived from an EMBL/GenBank/DDBJ whole genome shotgun (WGS) entry which is preliminary data.</text>
</comment>
<accession>A0ABN1XL00</accession>